<protein>
    <submittedName>
        <fullName evidence="2">Uncharacterized protein</fullName>
    </submittedName>
</protein>
<reference evidence="2 3" key="1">
    <citation type="submission" date="2019-02" db="EMBL/GenBank/DDBJ databases">
        <title>Complete genome sequence of Burkholderia cenocepacia phage BcepSaruman.</title>
        <authorList>
            <person name="Park K."/>
            <person name="Liu M."/>
            <person name="Gill J."/>
        </authorList>
    </citation>
    <scope>NUCLEOTIDE SEQUENCE [LARGE SCALE GENOMIC DNA]</scope>
</reference>
<proteinExistence type="predicted"/>
<gene>
    <name evidence="2" type="ORF">BcepSaruman_158</name>
</gene>
<evidence type="ECO:0000313" key="2">
    <source>
        <dbReference type="EMBL" id="QBX06571.1"/>
    </source>
</evidence>
<evidence type="ECO:0000313" key="3">
    <source>
        <dbReference type="Proteomes" id="UP000296455"/>
    </source>
</evidence>
<organism evidence="2 3">
    <name type="scientific">Burkholderia phage BcepSaruman</name>
    <dbReference type="NCBI Taxonomy" id="2530032"/>
    <lineage>
        <taxon>Viruses</taxon>
        <taxon>Duplodnaviria</taxon>
        <taxon>Heunggongvirae</taxon>
        <taxon>Uroviricota</taxon>
        <taxon>Caudoviricetes</taxon>
        <taxon>Sarumanvirus</taxon>
        <taxon>Sarumanvirus bcepsaruman</taxon>
    </lineage>
</organism>
<evidence type="ECO:0000256" key="1">
    <source>
        <dbReference type="SAM" id="MobiDB-lite"/>
    </source>
</evidence>
<sequence length="126" mass="13645">MKLIHEYKAGSWGDTIHRLVAVEIGVGPDGTSPLIAEGDWAGYEHPCFLTYADIYPGSGSAQKGWMGYTDYYLGSMPELITFEADHVTDIETQHLDDDADFGDEDGAGPSEADEWPEDDGTLAVSA</sequence>
<dbReference type="EMBL" id="MK552140">
    <property type="protein sequence ID" value="QBX06571.1"/>
    <property type="molecule type" value="Genomic_DNA"/>
</dbReference>
<feature type="compositionally biased region" description="Acidic residues" evidence="1">
    <location>
        <begin position="97"/>
        <end position="120"/>
    </location>
</feature>
<accession>A0A4D5ZCN7</accession>
<dbReference type="Proteomes" id="UP000296455">
    <property type="component" value="Segment"/>
</dbReference>
<keyword evidence="3" id="KW-1185">Reference proteome</keyword>
<name>A0A4D5ZCN7_9CAUD</name>
<feature type="region of interest" description="Disordered" evidence="1">
    <location>
        <begin position="91"/>
        <end position="126"/>
    </location>
</feature>